<evidence type="ECO:0000256" key="2">
    <source>
        <dbReference type="ARBA" id="ARBA00022737"/>
    </source>
</evidence>
<dbReference type="InterPro" id="IPR035897">
    <property type="entry name" value="Toll_tir_struct_dom_sf"/>
</dbReference>
<gene>
    <name evidence="7" type="primary">LOC106160403</name>
</gene>
<dbReference type="PROSITE" id="PS50294">
    <property type="entry name" value="WD_REPEATS_REGION"/>
    <property type="match status" value="2"/>
</dbReference>
<feature type="domain" description="TIR" evidence="5">
    <location>
        <begin position="72"/>
        <end position="205"/>
    </location>
</feature>
<dbReference type="InterPro" id="IPR003593">
    <property type="entry name" value="AAA+_ATPase"/>
</dbReference>
<dbReference type="GO" id="GO:0007165">
    <property type="term" value="P:signal transduction"/>
    <property type="evidence" value="ECO:0007669"/>
    <property type="project" value="InterPro"/>
</dbReference>
<dbReference type="SUPFAM" id="SSF52200">
    <property type="entry name" value="Toll/Interleukin receptor TIR domain"/>
    <property type="match status" value="1"/>
</dbReference>
<dbReference type="SUPFAM" id="SSF52540">
    <property type="entry name" value="P-loop containing nucleoside triphosphate hydrolases"/>
    <property type="match status" value="1"/>
</dbReference>
<dbReference type="InterPro" id="IPR036388">
    <property type="entry name" value="WH-like_DNA-bd_sf"/>
</dbReference>
<organism evidence="6 7">
    <name type="scientific">Lingula anatina</name>
    <name type="common">Brachiopod</name>
    <name type="synonym">Lingula unguis</name>
    <dbReference type="NCBI Taxonomy" id="7574"/>
    <lineage>
        <taxon>Eukaryota</taxon>
        <taxon>Metazoa</taxon>
        <taxon>Spiralia</taxon>
        <taxon>Lophotrochozoa</taxon>
        <taxon>Brachiopoda</taxon>
        <taxon>Linguliformea</taxon>
        <taxon>Lingulata</taxon>
        <taxon>Lingulida</taxon>
        <taxon>Linguloidea</taxon>
        <taxon>Lingulidae</taxon>
        <taxon>Lingula</taxon>
    </lineage>
</organism>
<keyword evidence="1 3" id="KW-0853">WD repeat</keyword>
<dbReference type="PROSITE" id="PS50082">
    <property type="entry name" value="WD_REPEATS_2"/>
    <property type="match status" value="3"/>
</dbReference>
<dbReference type="PROSITE" id="PS50104">
    <property type="entry name" value="TIR"/>
    <property type="match status" value="1"/>
</dbReference>
<dbReference type="KEGG" id="lak:106160403"/>
<dbReference type="InterPro" id="IPR027417">
    <property type="entry name" value="P-loop_NTPase"/>
</dbReference>
<accession>A0A1S3I506</accession>
<dbReference type="Pfam" id="PF13676">
    <property type="entry name" value="TIR_2"/>
    <property type="match status" value="1"/>
</dbReference>
<feature type="repeat" description="WD" evidence="3">
    <location>
        <begin position="874"/>
        <end position="908"/>
    </location>
</feature>
<dbReference type="OrthoDB" id="1357022at2759"/>
<dbReference type="PRINTS" id="PR00364">
    <property type="entry name" value="DISEASERSIST"/>
</dbReference>
<dbReference type="PANTHER" id="PTHR22847:SF637">
    <property type="entry name" value="WD REPEAT DOMAIN 5B"/>
    <property type="match status" value="1"/>
</dbReference>
<feature type="repeat" description="WD" evidence="3">
    <location>
        <begin position="1046"/>
        <end position="1089"/>
    </location>
</feature>
<feature type="region of interest" description="Disordered" evidence="4">
    <location>
        <begin position="623"/>
        <end position="664"/>
    </location>
</feature>
<dbReference type="Gene3D" id="3.40.50.10140">
    <property type="entry name" value="Toll/interleukin-1 receptor homology (TIR) domain"/>
    <property type="match status" value="1"/>
</dbReference>
<name>A0A1S3I506_LINAN</name>
<keyword evidence="6" id="KW-1185">Reference proteome</keyword>
<feature type="compositionally biased region" description="Basic and acidic residues" evidence="4">
    <location>
        <begin position="627"/>
        <end position="648"/>
    </location>
</feature>
<evidence type="ECO:0000313" key="7">
    <source>
        <dbReference type="RefSeq" id="XP_013392449.1"/>
    </source>
</evidence>
<dbReference type="SMART" id="SM00320">
    <property type="entry name" value="WD40"/>
    <property type="match status" value="5"/>
</dbReference>
<feature type="repeat" description="WD" evidence="3">
    <location>
        <begin position="917"/>
        <end position="958"/>
    </location>
</feature>
<dbReference type="Pfam" id="PF00931">
    <property type="entry name" value="NB-ARC"/>
    <property type="match status" value="1"/>
</dbReference>
<sequence length="1132" mass="126737">MAKYDDDVIGNFHLILRFAKSTRSTHRIAVIEQATGTTCITRLASGRQLLNKGTGTRIIFTHSYDDMPQKVFLVGIELNPRAKHWRAALVDSLKTQSNEEFHFLDETNIPPGAIIIDELIDFIRNCDKTVLVITSDFLSDPSCLYAANLALSLENDTERPRRGSVVVVLLQDTIVPYKYTHKRDVIHHDDPEFLKKLSKQLSKELEWGTKPLVHGIQVHNPHNLLGRTDDVVFIAESFMGQVPEEGSNMFGISGAPGIGKTSLATLICRYIYRRMFLHIYWIHCGKAPDVVKIISSVRRHLQGSESQEDFADRISARSWLIQFTMHEKILFVLDDVWNPDDASVFTAISKDCLLLITTRDRAVINMLNVRIYTLDHLDVENAWQLFLKCANVTEKLLNDHKITKEANAIHSYLGGYPLAIALVASSLRQGATSVSQPFSSQRWRDMAASLKEKDKLWMESRRLPIDSYPETFVGAFEATFACLRDAGDTNKPYSMLQEILLKVSLFKKDALIQSSTLAILCSYMQDKSNAEKQDKVARHVRECLFTLADKSLLRFKLEDEDGDCYFRIHDLVLQYIQNKTETLWGPDGIRRMHTALLAAYVAAAEGTAGLQHIEKLQLEEPAAGCSAEKDRSDSGFQDDLERSAERHSPSKGRPMISGSNTNSSKDQLGCSSCYENDQAIVLSYPWWNLDFSGDKYVYTNFIHHCTAMGKEFKSLYRGLLCSFRWLQAKLNKTSLSEIISDFELFECDCQFSHLHGAINKALLLHAPAIIRDKKQLGPVFLGSLSNLEIVGISDFLKAVRSQLFEDADSCFLPDRACISPPNGHVVKTYSAHNGTAVLGLGVLKDSTIVTTSGDGFVRLIDPITGGETCLGSDLTKHNDLVTCFGVNSSETLVVTAACDSVVKLWDLKGKCLRETFSNIHNRQIFSLVLSADGESGLTVSGDKTIKLWYLNDGSVQFTYAALTDVVACACFTNLSEKEIFFASCSYDESVCLWRKNSPECPVTSCNPKLGVLYTLFFSRYQRQLYVGGKTGIGVLNFPSLEVRRILKGHEGGTFALCLARYESHSLLLSGGADGRVKFWDLNDDHSLVFQVQIHSAAVRGIQCAFQEKKDDYLHGIGRPISKTVVLFSFQFR</sequence>
<dbReference type="InterPro" id="IPR000157">
    <property type="entry name" value="TIR_dom"/>
</dbReference>
<dbReference type="Proteomes" id="UP000085678">
    <property type="component" value="Unplaced"/>
</dbReference>
<proteinExistence type="predicted"/>
<dbReference type="InParanoid" id="A0A1S3I506"/>
<dbReference type="PANTHER" id="PTHR22847">
    <property type="entry name" value="WD40 REPEAT PROTEIN"/>
    <property type="match status" value="1"/>
</dbReference>
<dbReference type="GO" id="GO:0043531">
    <property type="term" value="F:ADP binding"/>
    <property type="evidence" value="ECO:0007669"/>
    <property type="project" value="InterPro"/>
</dbReference>
<evidence type="ECO:0000256" key="3">
    <source>
        <dbReference type="PROSITE-ProRule" id="PRU00221"/>
    </source>
</evidence>
<dbReference type="Gene3D" id="1.25.40.370">
    <property type="match status" value="1"/>
</dbReference>
<evidence type="ECO:0000256" key="1">
    <source>
        <dbReference type="ARBA" id="ARBA00022574"/>
    </source>
</evidence>
<dbReference type="Gene3D" id="2.130.10.10">
    <property type="entry name" value="YVTN repeat-like/Quinoprotein amine dehydrogenase"/>
    <property type="match status" value="2"/>
</dbReference>
<dbReference type="Pfam" id="PF00400">
    <property type="entry name" value="WD40"/>
    <property type="match status" value="4"/>
</dbReference>
<dbReference type="Gene3D" id="1.10.8.430">
    <property type="entry name" value="Helical domain of apoptotic protease-activating factors"/>
    <property type="match status" value="1"/>
</dbReference>
<dbReference type="STRING" id="7574.A0A1S3I506"/>
<dbReference type="SMART" id="SM00382">
    <property type="entry name" value="AAA"/>
    <property type="match status" value="1"/>
</dbReference>
<dbReference type="InterPro" id="IPR015943">
    <property type="entry name" value="WD40/YVTN_repeat-like_dom_sf"/>
</dbReference>
<dbReference type="GeneID" id="106160403"/>
<dbReference type="InterPro" id="IPR042197">
    <property type="entry name" value="Apaf_helical"/>
</dbReference>
<dbReference type="GO" id="GO:1990234">
    <property type="term" value="C:transferase complex"/>
    <property type="evidence" value="ECO:0007669"/>
    <property type="project" value="UniProtKB-ARBA"/>
</dbReference>
<dbReference type="PROSITE" id="PS00678">
    <property type="entry name" value="WD_REPEATS_1"/>
    <property type="match status" value="2"/>
</dbReference>
<dbReference type="Gene3D" id="3.40.50.300">
    <property type="entry name" value="P-loop containing nucleotide triphosphate hydrolases"/>
    <property type="match status" value="1"/>
</dbReference>
<reference evidence="7" key="1">
    <citation type="submission" date="2025-08" db="UniProtKB">
        <authorList>
            <consortium name="RefSeq"/>
        </authorList>
    </citation>
    <scope>IDENTIFICATION</scope>
    <source>
        <tissue evidence="7">Gonads</tissue>
    </source>
</reference>
<dbReference type="AlphaFoldDB" id="A0A1S3I506"/>
<dbReference type="InterPro" id="IPR019775">
    <property type="entry name" value="WD40_repeat_CS"/>
</dbReference>
<keyword evidence="2" id="KW-0677">Repeat</keyword>
<evidence type="ECO:0000313" key="6">
    <source>
        <dbReference type="Proteomes" id="UP000085678"/>
    </source>
</evidence>
<dbReference type="InterPro" id="IPR036322">
    <property type="entry name" value="WD40_repeat_dom_sf"/>
</dbReference>
<evidence type="ECO:0000259" key="5">
    <source>
        <dbReference type="PROSITE" id="PS50104"/>
    </source>
</evidence>
<dbReference type="SUPFAM" id="SSF50978">
    <property type="entry name" value="WD40 repeat-like"/>
    <property type="match status" value="1"/>
</dbReference>
<dbReference type="RefSeq" id="XP_013392449.1">
    <property type="nucleotide sequence ID" value="XM_013536995.1"/>
</dbReference>
<dbReference type="InterPro" id="IPR001680">
    <property type="entry name" value="WD40_rpt"/>
</dbReference>
<protein>
    <submittedName>
        <fullName evidence="7">Uncharacterized protein LOC106160403</fullName>
    </submittedName>
</protein>
<dbReference type="GO" id="GO:0005829">
    <property type="term" value="C:cytosol"/>
    <property type="evidence" value="ECO:0007669"/>
    <property type="project" value="UniProtKB-ARBA"/>
</dbReference>
<dbReference type="InterPro" id="IPR002182">
    <property type="entry name" value="NB-ARC"/>
</dbReference>
<dbReference type="Gene3D" id="1.10.10.10">
    <property type="entry name" value="Winged helix-like DNA-binding domain superfamily/Winged helix DNA-binding domain"/>
    <property type="match status" value="1"/>
</dbReference>
<evidence type="ECO:0000256" key="4">
    <source>
        <dbReference type="SAM" id="MobiDB-lite"/>
    </source>
</evidence>